<evidence type="ECO:0000256" key="3">
    <source>
        <dbReference type="SAM" id="MobiDB-lite"/>
    </source>
</evidence>
<dbReference type="InterPro" id="IPR010090">
    <property type="entry name" value="Phage_tape_meas"/>
</dbReference>
<reference evidence="5 6" key="1">
    <citation type="journal article" date="2019" name="Int. J. Syst. Evol. Microbiol.">
        <title>Lactobacillus salitolerans sp. nov., a novel lactic acid bacterium isolated from spent mushroom substrates.</title>
        <authorList>
            <person name="Tohno M."/>
            <person name="Tanizawa Y."/>
            <person name="Kojima Y."/>
            <person name="Sakamoto M."/>
            <person name="Nakamura Y."/>
            <person name="Ohkuma M."/>
            <person name="Kobayashi H."/>
        </authorList>
    </citation>
    <scope>NUCLEOTIDE SEQUENCE [LARGE SCALE GENOMIC DNA]</scope>
    <source>
        <strain evidence="5 6">YK43</strain>
    </source>
</reference>
<keyword evidence="2" id="KW-0175">Coiled coil</keyword>
<feature type="region of interest" description="Disordered" evidence="3">
    <location>
        <begin position="1134"/>
        <end position="1159"/>
    </location>
</feature>
<dbReference type="OrthoDB" id="2137849at2"/>
<evidence type="ECO:0000313" key="5">
    <source>
        <dbReference type="EMBL" id="GBG94982.1"/>
    </source>
</evidence>
<dbReference type="Pfam" id="PF10145">
    <property type="entry name" value="PhageMin_Tail"/>
    <property type="match status" value="1"/>
</dbReference>
<comment type="caution">
    <text evidence="5">The sequence shown here is derived from an EMBL/GenBank/DDBJ whole genome shotgun (WGS) entry which is preliminary data.</text>
</comment>
<dbReference type="RefSeq" id="WP_124976881.1">
    <property type="nucleotide sequence ID" value="NZ_BFFP01000022.1"/>
</dbReference>
<feature type="region of interest" description="Disordered" evidence="3">
    <location>
        <begin position="1076"/>
        <end position="1118"/>
    </location>
</feature>
<feature type="compositionally biased region" description="Polar residues" evidence="3">
    <location>
        <begin position="1148"/>
        <end position="1159"/>
    </location>
</feature>
<protein>
    <recommendedName>
        <fullName evidence="4">Phage tail tape measure protein domain-containing protein</fullName>
    </recommendedName>
</protein>
<evidence type="ECO:0000259" key="4">
    <source>
        <dbReference type="Pfam" id="PF10145"/>
    </source>
</evidence>
<accession>A0A401ITX1</accession>
<evidence type="ECO:0000256" key="2">
    <source>
        <dbReference type="SAM" id="Coils"/>
    </source>
</evidence>
<name>A0A401ITX1_9LACO</name>
<dbReference type="EMBL" id="BFFP01000022">
    <property type="protein sequence ID" value="GBG94982.1"/>
    <property type="molecule type" value="Genomic_DNA"/>
</dbReference>
<dbReference type="SUPFAM" id="SSF57997">
    <property type="entry name" value="Tropomyosin"/>
    <property type="match status" value="1"/>
</dbReference>
<evidence type="ECO:0000256" key="1">
    <source>
        <dbReference type="ARBA" id="ARBA00022612"/>
    </source>
</evidence>
<organism evidence="5 6">
    <name type="scientific">Ligilactobacillus salitolerans</name>
    <dbReference type="NCBI Taxonomy" id="1808352"/>
    <lineage>
        <taxon>Bacteria</taxon>
        <taxon>Bacillati</taxon>
        <taxon>Bacillota</taxon>
        <taxon>Bacilli</taxon>
        <taxon>Lactobacillales</taxon>
        <taxon>Lactobacillaceae</taxon>
        <taxon>Ligilactobacillus</taxon>
    </lineage>
</organism>
<dbReference type="PANTHER" id="PTHR37813">
    <property type="entry name" value="FELS-2 PROPHAGE PROTEIN"/>
    <property type="match status" value="1"/>
</dbReference>
<sequence>MASGSLGHLAATVTLDIDPFKSSSRALNSQIKATGSALRAQESALKGYGSSLNGMKSVYGSMGQQMKNYEAKLQAQKQTYQDLTKKTADTAEEQAKLTTRQANAASQYNKTSAQMEALRAKMNATQRQITLQSNGWYQAGQKVSTFGTHITNASQKLSTVGSTMTRGVTTPIVAGMGLAVKSAMSFNDEINSIGPLLTNGAAVTGKFKTQLDQMGNASKRWAQQYGISTNSINKGMADLVRAGYSANQTMKMMPAILDASRASGEDFNTVMDVVTSTMTQFGVKASHTTSVTDAMTYAANATKSGFADMGEAMKYTGQSAHAAGIDLNTTVAAIGLLSNAGLQGSTAGTAFNMMLQKLTAGSMAAGSPMQKLGVNIDAFKKGTIGLPEVINEVTKATAGMNKGQKVAAVTAAFGERGGRAMLALMNAGSKQLTDLTAKTGQAAGATKKVSDMMGTTAKAQFDRFKSSVQVLGIEVGNNLIPAITPLVGKATEIVKAFGNLDKGTQQSIIKFALFSAAIGPVASVISKVGSVIGGTSRGIGAFASAIGRMQSAAKLGGTGLQILKSGFSQAAYESTTFAGQAAGAASGMSKVGSSAMGAARGFSLLNPYVLGATAVIGAGVAVWELWGKKAVESSQRTQRWGADIGKSADDAASKFKNYATQANVALDDTASSATTNGKTIEKAFAGMAKSAEQAAKKQKTAADKLAESIGGAAGAAIEAEAAKEDKANQKHISKINGYYKQVQSITKQARDKNVSLTQEQRDTLHNLEVKMAQEQVQTLGLSSKKQRLVLQAELNQTSKATKSQLDQMAKASADAANKELDNYNQTYGKIKHSTVLSTQEKNKALEALENEHNNTMNQLGIGFINAEKARGKSREGILQDMQDSYGWTVEQAKSAMKAYEDAQKQTSTSVVKVTADMKKSVSAAADSWNSLILDPKTGKIKTNAQAEVTKAVQSKDKWNQIKLLEKKGKLSTNAKEMVANGLLESGKWNNMSWSERKAWVRSNAGVEVAKGLESAGKWNGLTLQQKEAIVNSKGKKELAENIVKFGLWNSLPEKTKKLLAKDAGAHAALTKGGIDVDKYNGKKPIKKNLKGDASSVTKASNESQKKVDQHNKKSVKKKDFTGAAGSIIGAANQSVTAQDKHNKKNVNKKSFTGNSSNVQTAARTGWQHIDTFNGKHPGPKTFTGHDNASGPASRASAGVDQFARKRNHTVTLTTIINTVKNFFSRKKNAKGTNYHPGGLMEVNDQVGSTFRELVTMPDGQSFIPAGRNVIFDAPRGTKVLKASLTQKLFNVPQFATGTSEANRAVNTILNTPNQAQMDSNNLVAIQNDNADVVASLNEQTGLYREQIALMNRLIDLATSKKSTDSDREMVRNLSQQFNKFDSQRGRGRLTT</sequence>
<dbReference type="NCBIfam" id="TIGR01760">
    <property type="entry name" value="tape_meas_TP901"/>
    <property type="match status" value="1"/>
</dbReference>
<feature type="coiled-coil region" evidence="2">
    <location>
        <begin position="66"/>
        <end position="128"/>
    </location>
</feature>
<gene>
    <name evidence="5" type="ORF">LFYK43_14410</name>
</gene>
<evidence type="ECO:0000313" key="6">
    <source>
        <dbReference type="Proteomes" id="UP000286848"/>
    </source>
</evidence>
<proteinExistence type="predicted"/>
<dbReference type="PANTHER" id="PTHR37813:SF1">
    <property type="entry name" value="FELS-2 PROPHAGE PROTEIN"/>
    <property type="match status" value="1"/>
</dbReference>
<keyword evidence="1" id="KW-1188">Viral release from host cell</keyword>
<keyword evidence="6" id="KW-1185">Reference proteome</keyword>
<dbReference type="Proteomes" id="UP000286848">
    <property type="component" value="Unassembled WGS sequence"/>
</dbReference>
<feature type="domain" description="Phage tail tape measure protein" evidence="4">
    <location>
        <begin position="217"/>
        <end position="414"/>
    </location>
</feature>